<evidence type="ECO:0000313" key="3">
    <source>
        <dbReference type="Proteomes" id="UP000297948"/>
    </source>
</evidence>
<dbReference type="EMBL" id="SRID01000194">
    <property type="protein sequence ID" value="TGB03295.1"/>
    <property type="molecule type" value="Genomic_DNA"/>
</dbReference>
<feature type="region of interest" description="Disordered" evidence="1">
    <location>
        <begin position="1"/>
        <end position="23"/>
    </location>
</feature>
<keyword evidence="3" id="KW-1185">Reference proteome</keyword>
<reference evidence="2 3" key="1">
    <citation type="submission" date="2019-03" db="EMBL/GenBank/DDBJ databases">
        <authorList>
            <person name="Gonzalez-Pimentel J.L."/>
        </authorList>
    </citation>
    <scope>NUCLEOTIDE SEQUENCE [LARGE SCALE GENOMIC DNA]</scope>
    <source>
        <strain evidence="2 3">JCM 31289</strain>
    </source>
</reference>
<dbReference type="AlphaFoldDB" id="A0A4Z0H1W7"/>
<protein>
    <submittedName>
        <fullName evidence="2">Uncharacterized protein</fullName>
    </submittedName>
</protein>
<dbReference type="OrthoDB" id="8480905at2"/>
<feature type="compositionally biased region" description="Basic and acidic residues" evidence="1">
    <location>
        <begin position="1"/>
        <end position="12"/>
    </location>
</feature>
<name>A0A4Z0H1W7_9ACTN</name>
<dbReference type="Proteomes" id="UP000297948">
    <property type="component" value="Unassembled WGS sequence"/>
</dbReference>
<sequence length="160" mass="16558">MEGRPPEAETGREAGAGPAAGPSCQIDVRATKIRGLAGLPIYHLFVIYKDPSGSPYFFRGGPSGRGGPGGYGSIKCDHGAYTPGTVDWEPGAPSTTVMSGPAACGKDTSFIRELSRIDAASIPYQPTGPNSNSVARTILNKTGVPEDKPVMIAPGWGQIL</sequence>
<evidence type="ECO:0000256" key="1">
    <source>
        <dbReference type="SAM" id="MobiDB-lite"/>
    </source>
</evidence>
<evidence type="ECO:0000313" key="2">
    <source>
        <dbReference type="EMBL" id="TGB03295.1"/>
    </source>
</evidence>
<gene>
    <name evidence="2" type="ORF">E4099_19670</name>
</gene>
<organism evidence="2 3">
    <name type="scientific">Streptomyces palmae</name>
    <dbReference type="NCBI Taxonomy" id="1701085"/>
    <lineage>
        <taxon>Bacteria</taxon>
        <taxon>Bacillati</taxon>
        <taxon>Actinomycetota</taxon>
        <taxon>Actinomycetes</taxon>
        <taxon>Kitasatosporales</taxon>
        <taxon>Streptomycetaceae</taxon>
        <taxon>Streptomyces</taxon>
    </lineage>
</organism>
<dbReference type="RefSeq" id="WP_135340404.1">
    <property type="nucleotide sequence ID" value="NZ_JBHLTX010000042.1"/>
</dbReference>
<feature type="compositionally biased region" description="Low complexity" evidence="1">
    <location>
        <begin position="13"/>
        <end position="22"/>
    </location>
</feature>
<accession>A0A4Z0H1W7</accession>
<proteinExistence type="predicted"/>
<comment type="caution">
    <text evidence="2">The sequence shown here is derived from an EMBL/GenBank/DDBJ whole genome shotgun (WGS) entry which is preliminary data.</text>
</comment>